<dbReference type="Proteomes" id="UP000499080">
    <property type="component" value="Unassembled WGS sequence"/>
</dbReference>
<proteinExistence type="predicted"/>
<dbReference type="AlphaFoldDB" id="A0A4Y2MCC7"/>
<dbReference type="SUPFAM" id="SSF56672">
    <property type="entry name" value="DNA/RNA polymerases"/>
    <property type="match status" value="1"/>
</dbReference>
<comment type="caution">
    <text evidence="2">The sequence shown here is derived from an EMBL/GenBank/DDBJ whole genome shotgun (WGS) entry which is preliminary data.</text>
</comment>
<dbReference type="PANTHER" id="PTHR33064">
    <property type="entry name" value="POL PROTEIN"/>
    <property type="match status" value="1"/>
</dbReference>
<dbReference type="PANTHER" id="PTHR33064:SF37">
    <property type="entry name" value="RIBONUCLEASE H"/>
    <property type="match status" value="1"/>
</dbReference>
<dbReference type="Pfam" id="PF17919">
    <property type="entry name" value="RT_RNaseH_2"/>
    <property type="match status" value="1"/>
</dbReference>
<evidence type="ECO:0000313" key="3">
    <source>
        <dbReference type="Proteomes" id="UP000499080"/>
    </source>
</evidence>
<reference evidence="2 3" key="1">
    <citation type="journal article" date="2019" name="Sci. Rep.">
        <title>Orb-weaving spider Araneus ventricosus genome elucidates the spidroin gene catalogue.</title>
        <authorList>
            <person name="Kono N."/>
            <person name="Nakamura H."/>
            <person name="Ohtoshi R."/>
            <person name="Moran D.A.P."/>
            <person name="Shinohara A."/>
            <person name="Yoshida Y."/>
            <person name="Fujiwara M."/>
            <person name="Mori M."/>
            <person name="Tomita M."/>
            <person name="Arakawa K."/>
        </authorList>
    </citation>
    <scope>NUCLEOTIDE SEQUENCE [LARGE SCALE GENOMIC DNA]</scope>
</reference>
<name>A0A4Y2MCC7_ARAVE</name>
<dbReference type="InterPro" id="IPR041577">
    <property type="entry name" value="RT_RNaseH_2"/>
</dbReference>
<gene>
    <name evidence="2" type="ORF">AVEN_109691_1</name>
</gene>
<dbReference type="InterPro" id="IPR043128">
    <property type="entry name" value="Rev_trsase/Diguanyl_cyclase"/>
</dbReference>
<dbReference type="InterPro" id="IPR051320">
    <property type="entry name" value="Viral_Replic_Matur_Polypro"/>
</dbReference>
<dbReference type="GO" id="GO:0071897">
    <property type="term" value="P:DNA biosynthetic process"/>
    <property type="evidence" value="ECO:0007669"/>
    <property type="project" value="UniProtKB-ARBA"/>
</dbReference>
<organism evidence="2 3">
    <name type="scientific">Araneus ventricosus</name>
    <name type="common">Orbweaver spider</name>
    <name type="synonym">Epeira ventricosa</name>
    <dbReference type="NCBI Taxonomy" id="182803"/>
    <lineage>
        <taxon>Eukaryota</taxon>
        <taxon>Metazoa</taxon>
        <taxon>Ecdysozoa</taxon>
        <taxon>Arthropoda</taxon>
        <taxon>Chelicerata</taxon>
        <taxon>Arachnida</taxon>
        <taxon>Araneae</taxon>
        <taxon>Araneomorphae</taxon>
        <taxon>Entelegynae</taxon>
        <taxon>Araneoidea</taxon>
        <taxon>Araneidae</taxon>
        <taxon>Araneus</taxon>
    </lineage>
</organism>
<protein>
    <recommendedName>
        <fullName evidence="1">Reverse transcriptase/retrotransposon-derived protein RNase H-like domain-containing protein</fullName>
    </recommendedName>
</protein>
<evidence type="ECO:0000313" key="2">
    <source>
        <dbReference type="EMBL" id="GBN24252.1"/>
    </source>
</evidence>
<sequence length="135" mass="15649">MVNYYHRFIPNIATISSPLNRLLVGAKKRDKREIQWNIKTEKSFQDIKDAMAKATLLYHPSLDAKLALVTDCSDFAIGRVLQEISSDVLNLLVSFLRNSRLPNVNIQFMTESYWQHTVPYSILVPYWKLAFLPCM</sequence>
<feature type="domain" description="Reverse transcriptase/retrotransposon-derived protein RNase H-like" evidence="1">
    <location>
        <begin position="36"/>
        <end position="87"/>
    </location>
</feature>
<dbReference type="InterPro" id="IPR043502">
    <property type="entry name" value="DNA/RNA_pol_sf"/>
</dbReference>
<evidence type="ECO:0000259" key="1">
    <source>
        <dbReference type="Pfam" id="PF17919"/>
    </source>
</evidence>
<dbReference type="EMBL" id="BGPR01007095">
    <property type="protein sequence ID" value="GBN24252.1"/>
    <property type="molecule type" value="Genomic_DNA"/>
</dbReference>
<dbReference type="OrthoDB" id="422540at2759"/>
<dbReference type="Gene3D" id="3.30.70.270">
    <property type="match status" value="1"/>
</dbReference>
<accession>A0A4Y2MCC7</accession>
<keyword evidence="3" id="KW-1185">Reference proteome</keyword>